<dbReference type="RefSeq" id="WP_136495257.1">
    <property type="nucleotide sequence ID" value="NZ_CP046052.1"/>
</dbReference>
<dbReference type="InterPro" id="IPR051726">
    <property type="entry name" value="Chitin_Synth_Reg"/>
</dbReference>
<keyword evidence="2" id="KW-0812">Transmembrane</keyword>
<dbReference type="EMBL" id="CP046052">
    <property type="protein sequence ID" value="QGM44966.1"/>
    <property type="molecule type" value="Genomic_DNA"/>
</dbReference>
<keyword evidence="2" id="KW-0472">Membrane</keyword>
<accession>A0A6B8KA50</accession>
<sequence length="200" mass="22557">MYPDIDWEREPDIEALRKAYSRLEGDRAGAIAILKDLAERGSIASIWYLADAYLEENSKSGISQAQFWLARAEDAGWIQASYRLGRIAFQEKDYKAAFDAFSRGAATNYTPAIYRLAMMYKEGLSTKRDFIEAKRLLEVAAQRGHLFAKRDLAGIYLSGALGWQAAICGFLMLLKLLFELLGIALTFGWRSPNFPIRILA</sequence>
<dbReference type="InterPro" id="IPR011990">
    <property type="entry name" value="TPR-like_helical_dom_sf"/>
</dbReference>
<keyword evidence="1" id="KW-0677">Repeat</keyword>
<dbReference type="Proteomes" id="UP000309061">
    <property type="component" value="Chromosome"/>
</dbReference>
<evidence type="ECO:0000313" key="4">
    <source>
        <dbReference type="Proteomes" id="UP000309061"/>
    </source>
</evidence>
<dbReference type="AlphaFoldDB" id="A0A6B8KA50"/>
<keyword evidence="2" id="KW-1133">Transmembrane helix</keyword>
<name>A0A6B8KA50_9HYPH</name>
<keyword evidence="4" id="KW-1185">Reference proteome</keyword>
<proteinExistence type="predicted"/>
<dbReference type="OrthoDB" id="5295703at2"/>
<dbReference type="InterPro" id="IPR006597">
    <property type="entry name" value="Sel1-like"/>
</dbReference>
<dbReference type="Gene3D" id="1.25.40.10">
    <property type="entry name" value="Tetratricopeptide repeat domain"/>
    <property type="match status" value="1"/>
</dbReference>
<organism evidence="3 4">
    <name type="scientific">Methylocystis heyeri</name>
    <dbReference type="NCBI Taxonomy" id="391905"/>
    <lineage>
        <taxon>Bacteria</taxon>
        <taxon>Pseudomonadati</taxon>
        <taxon>Pseudomonadota</taxon>
        <taxon>Alphaproteobacteria</taxon>
        <taxon>Hyphomicrobiales</taxon>
        <taxon>Methylocystaceae</taxon>
        <taxon>Methylocystis</taxon>
    </lineage>
</organism>
<evidence type="ECO:0000256" key="1">
    <source>
        <dbReference type="ARBA" id="ARBA00022737"/>
    </source>
</evidence>
<dbReference type="Pfam" id="PF08238">
    <property type="entry name" value="Sel1"/>
    <property type="match status" value="2"/>
</dbReference>
<reference evidence="3 4" key="1">
    <citation type="submission" date="2019-11" db="EMBL/GenBank/DDBJ databases">
        <title>The genome sequence of Methylocystis heyeri.</title>
        <authorList>
            <person name="Oshkin I.Y."/>
            <person name="Miroshnikov K."/>
            <person name="Dedysh S.N."/>
        </authorList>
    </citation>
    <scope>NUCLEOTIDE SEQUENCE [LARGE SCALE GENOMIC DNA]</scope>
    <source>
        <strain evidence="3 4">H2</strain>
    </source>
</reference>
<dbReference type="SUPFAM" id="SSF81901">
    <property type="entry name" value="HCP-like"/>
    <property type="match status" value="1"/>
</dbReference>
<feature type="transmembrane region" description="Helical" evidence="2">
    <location>
        <begin position="153"/>
        <end position="178"/>
    </location>
</feature>
<evidence type="ECO:0000256" key="2">
    <source>
        <dbReference type="SAM" id="Phobius"/>
    </source>
</evidence>
<dbReference type="PANTHER" id="PTHR46430:SF3">
    <property type="entry name" value="ACTIVATOR OF C KINASE PROTEIN 1"/>
    <property type="match status" value="1"/>
</dbReference>
<dbReference type="KEGG" id="mhey:H2LOC_004275"/>
<gene>
    <name evidence="3" type="ORF">H2LOC_004275</name>
</gene>
<protein>
    <recommendedName>
        <fullName evidence="5">Sel1 repeat family protein</fullName>
    </recommendedName>
</protein>
<dbReference type="SMART" id="SM00671">
    <property type="entry name" value="SEL1"/>
    <property type="match status" value="3"/>
</dbReference>
<evidence type="ECO:0000313" key="3">
    <source>
        <dbReference type="EMBL" id="QGM44966.1"/>
    </source>
</evidence>
<evidence type="ECO:0008006" key="5">
    <source>
        <dbReference type="Google" id="ProtNLM"/>
    </source>
</evidence>
<dbReference type="PANTHER" id="PTHR46430">
    <property type="entry name" value="PROTEIN SKT5-RELATED"/>
    <property type="match status" value="1"/>
</dbReference>